<dbReference type="InterPro" id="IPR002347">
    <property type="entry name" value="SDR_fam"/>
</dbReference>
<dbReference type="Proteomes" id="UP001163850">
    <property type="component" value="Unassembled WGS sequence"/>
</dbReference>
<gene>
    <name evidence="3" type="ORF">F5890DRAFT_1565812</name>
</gene>
<keyword evidence="2" id="KW-0560">Oxidoreductase</keyword>
<dbReference type="FunFam" id="3.40.50.720:FF:000084">
    <property type="entry name" value="Short-chain dehydrogenase reductase"/>
    <property type="match status" value="1"/>
</dbReference>
<dbReference type="GO" id="GO:0016614">
    <property type="term" value="F:oxidoreductase activity, acting on CH-OH group of donors"/>
    <property type="evidence" value="ECO:0007669"/>
    <property type="project" value="UniProtKB-ARBA"/>
</dbReference>
<dbReference type="InterPro" id="IPR036291">
    <property type="entry name" value="NAD(P)-bd_dom_sf"/>
</dbReference>
<dbReference type="AlphaFoldDB" id="A0AA38UT83"/>
<dbReference type="SUPFAM" id="SSF51735">
    <property type="entry name" value="NAD(P)-binding Rossmann-fold domains"/>
    <property type="match status" value="1"/>
</dbReference>
<dbReference type="PANTHER" id="PTHR48107:SF7">
    <property type="entry name" value="RE15974P"/>
    <property type="match status" value="1"/>
</dbReference>
<comment type="caution">
    <text evidence="3">The sequence shown here is derived from an EMBL/GenBank/DDBJ whole genome shotgun (WGS) entry which is preliminary data.</text>
</comment>
<proteinExistence type="inferred from homology"/>
<dbReference type="PANTHER" id="PTHR48107">
    <property type="entry name" value="NADPH-DEPENDENT ALDEHYDE REDUCTASE-LIKE PROTEIN, CHLOROPLASTIC-RELATED"/>
    <property type="match status" value="1"/>
</dbReference>
<dbReference type="PRINTS" id="PR00081">
    <property type="entry name" value="GDHRDH"/>
</dbReference>
<evidence type="ECO:0000256" key="1">
    <source>
        <dbReference type="ARBA" id="ARBA00006484"/>
    </source>
</evidence>
<reference evidence="3" key="1">
    <citation type="submission" date="2022-08" db="EMBL/GenBank/DDBJ databases">
        <authorList>
            <consortium name="DOE Joint Genome Institute"/>
            <person name="Min B."/>
            <person name="Riley R."/>
            <person name="Sierra-Patev S."/>
            <person name="Naranjo-Ortiz M."/>
            <person name="Looney B."/>
            <person name="Konkel Z."/>
            <person name="Slot J.C."/>
            <person name="Sakamoto Y."/>
            <person name="Steenwyk J.L."/>
            <person name="Rokas A."/>
            <person name="Carro J."/>
            <person name="Camarero S."/>
            <person name="Ferreira P."/>
            <person name="Molpeceres G."/>
            <person name="Ruiz-Duenas F.J."/>
            <person name="Serrano A."/>
            <person name="Henrissat B."/>
            <person name="Drula E."/>
            <person name="Hughes K.W."/>
            <person name="Mata J.L."/>
            <person name="Ishikawa N.K."/>
            <person name="Vargas-Isla R."/>
            <person name="Ushijima S."/>
            <person name="Smith C.A."/>
            <person name="Ahrendt S."/>
            <person name="Andreopoulos W."/>
            <person name="He G."/>
            <person name="Labutti K."/>
            <person name="Lipzen A."/>
            <person name="Ng V."/>
            <person name="Sandor L."/>
            <person name="Barry K."/>
            <person name="Martinez A.T."/>
            <person name="Xiao Y."/>
            <person name="Gibbons J.G."/>
            <person name="Terashima K."/>
            <person name="Hibbett D.S."/>
            <person name="Grigoriev I.V."/>
        </authorList>
    </citation>
    <scope>NUCLEOTIDE SEQUENCE</scope>
    <source>
        <strain evidence="3">TFB7829</strain>
    </source>
</reference>
<dbReference type="Gene3D" id="3.40.50.720">
    <property type="entry name" value="NAD(P)-binding Rossmann-like Domain"/>
    <property type="match status" value="1"/>
</dbReference>
<protein>
    <submittedName>
        <fullName evidence="3">NAD-P-binding protein</fullName>
    </submittedName>
</protein>
<evidence type="ECO:0000313" key="3">
    <source>
        <dbReference type="EMBL" id="KAJ3984326.1"/>
    </source>
</evidence>
<name>A0AA38UT83_9AGAR</name>
<dbReference type="EMBL" id="MU801993">
    <property type="protein sequence ID" value="KAJ3984326.1"/>
    <property type="molecule type" value="Genomic_DNA"/>
</dbReference>
<evidence type="ECO:0000256" key="2">
    <source>
        <dbReference type="ARBA" id="ARBA00023002"/>
    </source>
</evidence>
<accession>A0AA38UT83</accession>
<organism evidence="3 4">
    <name type="scientific">Lentinula detonsa</name>
    <dbReference type="NCBI Taxonomy" id="2804962"/>
    <lineage>
        <taxon>Eukaryota</taxon>
        <taxon>Fungi</taxon>
        <taxon>Dikarya</taxon>
        <taxon>Basidiomycota</taxon>
        <taxon>Agaricomycotina</taxon>
        <taxon>Agaricomycetes</taxon>
        <taxon>Agaricomycetidae</taxon>
        <taxon>Agaricales</taxon>
        <taxon>Marasmiineae</taxon>
        <taxon>Omphalotaceae</taxon>
        <taxon>Lentinula</taxon>
    </lineage>
</organism>
<comment type="similarity">
    <text evidence="1">Belongs to the short-chain dehydrogenases/reductases (SDR) family.</text>
</comment>
<dbReference type="Pfam" id="PF13561">
    <property type="entry name" value="adh_short_C2"/>
    <property type="match status" value="1"/>
</dbReference>
<dbReference type="PRINTS" id="PR00080">
    <property type="entry name" value="SDRFAMILY"/>
</dbReference>
<evidence type="ECO:0000313" key="4">
    <source>
        <dbReference type="Proteomes" id="UP001163850"/>
    </source>
</evidence>
<sequence length="260" mass="27625">MASEHSTPTTSLTGKIALVTGSSRGIGAAIAVGLAEQGADLKDFALDRTDIKAADQTVAKIKSMGRRAIAVQADTSTLCGGKSLLDVTVKEFGHIDILVLNAGMMGTHVMEDSDEAYFDAHFNTNVKGPFFLVKAAAKLFPESGGRVIFISSSMTIASQIIPEYTVYTMTKGAIEQMSRLLAKDLGTRSITVNTISPGPTDTELFRSGVSEDLMRYLASQNPNKRMARPDDVAPLVAFVASPAAYWINGANLRANGGYIV</sequence>